<feature type="transmembrane region" description="Helical" evidence="1">
    <location>
        <begin position="7"/>
        <end position="26"/>
    </location>
</feature>
<name>X1UNG6_9ZZZZ</name>
<evidence type="ECO:0000256" key="1">
    <source>
        <dbReference type="SAM" id="Phobius"/>
    </source>
</evidence>
<protein>
    <submittedName>
        <fullName evidence="2">Uncharacterized protein</fullName>
    </submittedName>
</protein>
<organism evidence="2">
    <name type="scientific">marine sediment metagenome</name>
    <dbReference type="NCBI Taxonomy" id="412755"/>
    <lineage>
        <taxon>unclassified sequences</taxon>
        <taxon>metagenomes</taxon>
        <taxon>ecological metagenomes</taxon>
    </lineage>
</organism>
<evidence type="ECO:0000313" key="2">
    <source>
        <dbReference type="EMBL" id="GAJ19003.1"/>
    </source>
</evidence>
<keyword evidence="1" id="KW-1133">Transmembrane helix</keyword>
<sequence>VKQAWETILALGAGTGLVLILRWYWWRINAWSEISSI</sequence>
<dbReference type="AlphaFoldDB" id="X1UNG6"/>
<keyword evidence="1" id="KW-0472">Membrane</keyword>
<reference evidence="2" key="1">
    <citation type="journal article" date="2014" name="Front. Microbiol.">
        <title>High frequency of phylogenetically diverse reductive dehalogenase-homologous genes in deep subseafloor sedimentary metagenomes.</title>
        <authorList>
            <person name="Kawai M."/>
            <person name="Futagami T."/>
            <person name="Toyoda A."/>
            <person name="Takaki Y."/>
            <person name="Nishi S."/>
            <person name="Hori S."/>
            <person name="Arai W."/>
            <person name="Tsubouchi T."/>
            <person name="Morono Y."/>
            <person name="Uchiyama I."/>
            <person name="Ito T."/>
            <person name="Fujiyama A."/>
            <person name="Inagaki F."/>
            <person name="Takami H."/>
        </authorList>
    </citation>
    <scope>NUCLEOTIDE SEQUENCE</scope>
    <source>
        <strain evidence="2">Expedition CK06-06</strain>
    </source>
</reference>
<feature type="non-terminal residue" evidence="2">
    <location>
        <position position="1"/>
    </location>
</feature>
<accession>X1UNG6</accession>
<dbReference type="EMBL" id="BARW01043292">
    <property type="protein sequence ID" value="GAJ19003.1"/>
    <property type="molecule type" value="Genomic_DNA"/>
</dbReference>
<keyword evidence="1" id="KW-0812">Transmembrane</keyword>
<gene>
    <name evidence="2" type="ORF">S12H4_63519</name>
</gene>
<comment type="caution">
    <text evidence="2">The sequence shown here is derived from an EMBL/GenBank/DDBJ whole genome shotgun (WGS) entry which is preliminary data.</text>
</comment>
<proteinExistence type="predicted"/>
<feature type="non-terminal residue" evidence="2">
    <location>
        <position position="37"/>
    </location>
</feature>